<dbReference type="PANTHER" id="PTHR30302:SF5">
    <property type="entry name" value="SLR1876 PROTEIN"/>
    <property type="match status" value="1"/>
</dbReference>
<dbReference type="PANTHER" id="PTHR30302">
    <property type="entry name" value="HYDROGENASE 1 MATURATION PROTEASE"/>
    <property type="match status" value="1"/>
</dbReference>
<organism evidence="1 2">
    <name type="scientific">Denitromonas iodatirespirans</name>
    <dbReference type="NCBI Taxonomy" id="2795389"/>
    <lineage>
        <taxon>Bacteria</taxon>
        <taxon>Pseudomonadati</taxon>
        <taxon>Pseudomonadota</taxon>
        <taxon>Betaproteobacteria</taxon>
        <taxon>Rhodocyclales</taxon>
        <taxon>Zoogloeaceae</taxon>
        <taxon>Denitromonas</taxon>
    </lineage>
</organism>
<protein>
    <submittedName>
        <fullName evidence="1">Hydrogenase maturation protease</fullName>
    </submittedName>
</protein>
<dbReference type="GO" id="GO:0004175">
    <property type="term" value="F:endopeptidase activity"/>
    <property type="evidence" value="ECO:0007669"/>
    <property type="project" value="TreeGrafter"/>
</dbReference>
<gene>
    <name evidence="1" type="ORF">I8J34_20775</name>
</gene>
<accession>A0A944DDS1</accession>
<reference evidence="2" key="1">
    <citation type="journal article" date="2022" name="ISME J.">
        <title>Genetic and phylogenetic analysis of dissimilatory iodate-reducing bacteria identifies potential niches across the world's oceans.</title>
        <authorList>
            <person name="Reyes-Umana V."/>
            <person name="Henning Z."/>
            <person name="Lee K."/>
            <person name="Barnum T.P."/>
            <person name="Coates J.D."/>
        </authorList>
    </citation>
    <scope>NUCLEOTIDE SEQUENCE [LARGE SCALE GENOMIC DNA]</scope>
    <source>
        <strain evidence="2">IR12</strain>
    </source>
</reference>
<comment type="caution">
    <text evidence="1">The sequence shown here is derived from an EMBL/GenBank/DDBJ whole genome shotgun (WGS) entry which is preliminary data.</text>
</comment>
<dbReference type="AlphaFoldDB" id="A0A944DDS1"/>
<evidence type="ECO:0000313" key="2">
    <source>
        <dbReference type="Proteomes" id="UP000694660"/>
    </source>
</evidence>
<dbReference type="SUPFAM" id="SSF53163">
    <property type="entry name" value="HybD-like"/>
    <property type="match status" value="1"/>
</dbReference>
<dbReference type="InterPro" id="IPR000671">
    <property type="entry name" value="Peptidase_A31"/>
</dbReference>
<dbReference type="Gene3D" id="3.40.50.1450">
    <property type="entry name" value="HybD-like"/>
    <property type="match status" value="1"/>
</dbReference>
<dbReference type="NCBIfam" id="TIGR00072">
    <property type="entry name" value="hydrog_prot"/>
    <property type="match status" value="1"/>
</dbReference>
<dbReference type="GO" id="GO:0016485">
    <property type="term" value="P:protein processing"/>
    <property type="evidence" value="ECO:0007669"/>
    <property type="project" value="TreeGrafter"/>
</dbReference>
<dbReference type="Proteomes" id="UP000694660">
    <property type="component" value="Unassembled WGS sequence"/>
</dbReference>
<dbReference type="GO" id="GO:0008047">
    <property type="term" value="F:enzyme activator activity"/>
    <property type="evidence" value="ECO:0007669"/>
    <property type="project" value="InterPro"/>
</dbReference>
<keyword evidence="1" id="KW-0378">Hydrolase</keyword>
<dbReference type="EMBL" id="JAEKFT010000034">
    <property type="protein sequence ID" value="MBT0963627.1"/>
    <property type="molecule type" value="Genomic_DNA"/>
</dbReference>
<sequence length="150" mass="16052">MSRIVVLAAGNDARGDDGIGPALAARLAAQRLPELTVIEAFQFQVEHALDLDGAEAVLFIDAHHSQTEDALLAPLVSAARVGVASHALTPAEVLCVRRQLGEALPPSWLLSVRGEDFRLGEPLSVGGERHVEAAWRLLVDWLARRSVLVA</sequence>
<proteinExistence type="predicted"/>
<keyword evidence="1" id="KW-0645">Protease</keyword>
<dbReference type="RefSeq" id="WP_214363559.1">
    <property type="nucleotide sequence ID" value="NZ_JAEKFT010000034.1"/>
</dbReference>
<evidence type="ECO:0000313" key="1">
    <source>
        <dbReference type="EMBL" id="MBT0963627.1"/>
    </source>
</evidence>
<dbReference type="InterPro" id="IPR023430">
    <property type="entry name" value="Pept_HybD-like_dom_sf"/>
</dbReference>
<name>A0A944DDS1_DENI1</name>
<keyword evidence="2" id="KW-1185">Reference proteome</keyword>